<reference evidence="1 2" key="1">
    <citation type="journal article" date="2019" name="Sci. Rep.">
        <title>Orb-weaving spider Araneus ventricosus genome elucidates the spidroin gene catalogue.</title>
        <authorList>
            <person name="Kono N."/>
            <person name="Nakamura H."/>
            <person name="Ohtoshi R."/>
            <person name="Moran D.A.P."/>
            <person name="Shinohara A."/>
            <person name="Yoshida Y."/>
            <person name="Fujiwara M."/>
            <person name="Mori M."/>
            <person name="Tomita M."/>
            <person name="Arakawa K."/>
        </authorList>
    </citation>
    <scope>NUCLEOTIDE SEQUENCE [LARGE SCALE GENOMIC DNA]</scope>
</reference>
<dbReference type="AlphaFoldDB" id="A0A4Y2I464"/>
<evidence type="ECO:0000313" key="1">
    <source>
        <dbReference type="EMBL" id="GBM72571.1"/>
    </source>
</evidence>
<keyword evidence="2" id="KW-1185">Reference proteome</keyword>
<proteinExistence type="predicted"/>
<gene>
    <name evidence="1" type="ORF">AVEN_274258_1</name>
</gene>
<protein>
    <submittedName>
        <fullName evidence="1">Uncharacterized protein</fullName>
    </submittedName>
</protein>
<dbReference type="Proteomes" id="UP000499080">
    <property type="component" value="Unassembled WGS sequence"/>
</dbReference>
<comment type="caution">
    <text evidence="1">The sequence shown here is derived from an EMBL/GenBank/DDBJ whole genome shotgun (WGS) entry which is preliminary data.</text>
</comment>
<accession>A0A4Y2I464</accession>
<evidence type="ECO:0000313" key="2">
    <source>
        <dbReference type="Proteomes" id="UP000499080"/>
    </source>
</evidence>
<organism evidence="1 2">
    <name type="scientific">Araneus ventricosus</name>
    <name type="common">Orbweaver spider</name>
    <name type="synonym">Epeira ventricosa</name>
    <dbReference type="NCBI Taxonomy" id="182803"/>
    <lineage>
        <taxon>Eukaryota</taxon>
        <taxon>Metazoa</taxon>
        <taxon>Ecdysozoa</taxon>
        <taxon>Arthropoda</taxon>
        <taxon>Chelicerata</taxon>
        <taxon>Arachnida</taxon>
        <taxon>Araneae</taxon>
        <taxon>Araneomorphae</taxon>
        <taxon>Entelegynae</taxon>
        <taxon>Araneoidea</taxon>
        <taxon>Araneidae</taxon>
        <taxon>Araneus</taxon>
    </lineage>
</organism>
<sequence length="132" mass="15349">MLIGLLVTCILETSPILSRFLRLGLIYLYSTSSSIMRNMYTKYHQHRQACQSDDLLHIFRRLCPTLPRRTVLGLIYPCSTSRRLMRNMGTKFHQNRQHVIRPISNMYFGDFATPHPEGLDQGLFTPTVLHVI</sequence>
<dbReference type="EMBL" id="BGPR01002385">
    <property type="protein sequence ID" value="GBM72571.1"/>
    <property type="molecule type" value="Genomic_DNA"/>
</dbReference>
<name>A0A4Y2I464_ARAVE</name>